<reference evidence="7" key="1">
    <citation type="submission" date="2020-05" db="EMBL/GenBank/DDBJ databases">
        <title>Mycena genomes resolve the evolution of fungal bioluminescence.</title>
        <authorList>
            <person name="Tsai I.J."/>
        </authorList>
    </citation>
    <scope>NUCLEOTIDE SEQUENCE</scope>
    <source>
        <strain evidence="7">160909Yilan</strain>
    </source>
</reference>
<evidence type="ECO:0000256" key="5">
    <source>
        <dbReference type="SAM" id="SignalP"/>
    </source>
</evidence>
<protein>
    <submittedName>
        <fullName evidence="7">Acid protease</fullName>
    </submittedName>
</protein>
<keyword evidence="2 4" id="KW-0064">Aspartyl protease</keyword>
<dbReference type="OrthoDB" id="2747330at2759"/>
<gene>
    <name evidence="7" type="ORF">MSAN_00024100</name>
</gene>
<evidence type="ECO:0000256" key="1">
    <source>
        <dbReference type="ARBA" id="ARBA00007447"/>
    </source>
</evidence>
<feature type="active site" evidence="3">
    <location>
        <position position="139"/>
    </location>
</feature>
<sequence>MFYSLFPTLFASSVLTIVSANPLPPPAGFSVTLNRSFHQRPPVNSSLPVCNVQPIEREFKGLQRKYRDVDKKFNNGINVGPINTSAIVEDEADVEAPFIPPVLVHTMPLADYVSGGLDMMYYGPLQIGTPPQQLTVDVDTGSADLWFPTADCADCENKQFEPAESSTCEESNETFSIYYVWTLSAPISTSRPFLQGSGAAYGQLMRDTVSVGGLEVRRQWFGGAWDLSGDFNDLPNDGLLGLAFSTVAQSGKPTFFENLIAKGLTPMFSMHLARHHDDSAVCFGCIDRLKTLDPIVWIPVLTKAYWSISMNAIIVNVNKARELQLATALRAIVDTGTTLIYLPEAVVSEFYAVIPGSTHVFQPEFEFYTFPCSTMLDIEFAFGQSRFTVNLADFNLGMTEPDSSDCVGGVLPLSAASGFPQDLAIMGDEFLKSWYSIFDYGSDGGNARVGFSPSINNAR</sequence>
<evidence type="ECO:0000256" key="4">
    <source>
        <dbReference type="RuleBase" id="RU000454"/>
    </source>
</evidence>
<keyword evidence="4" id="KW-0378">Hydrolase</keyword>
<dbReference type="PRINTS" id="PR00792">
    <property type="entry name" value="PEPSIN"/>
</dbReference>
<comment type="similarity">
    <text evidence="1 4">Belongs to the peptidase A1 family.</text>
</comment>
<feature type="signal peptide" evidence="5">
    <location>
        <begin position="1"/>
        <end position="20"/>
    </location>
</feature>
<dbReference type="GO" id="GO:0006508">
    <property type="term" value="P:proteolysis"/>
    <property type="evidence" value="ECO:0007669"/>
    <property type="project" value="UniProtKB-KW"/>
</dbReference>
<accession>A0A8H7DKW2</accession>
<dbReference type="PROSITE" id="PS51767">
    <property type="entry name" value="PEPTIDASE_A1"/>
    <property type="match status" value="1"/>
</dbReference>
<dbReference type="InterPro" id="IPR001969">
    <property type="entry name" value="Aspartic_peptidase_AS"/>
</dbReference>
<dbReference type="CDD" id="cd05471">
    <property type="entry name" value="pepsin_like"/>
    <property type="match status" value="1"/>
</dbReference>
<organism evidence="7 8">
    <name type="scientific">Mycena sanguinolenta</name>
    <dbReference type="NCBI Taxonomy" id="230812"/>
    <lineage>
        <taxon>Eukaryota</taxon>
        <taxon>Fungi</taxon>
        <taxon>Dikarya</taxon>
        <taxon>Basidiomycota</taxon>
        <taxon>Agaricomycotina</taxon>
        <taxon>Agaricomycetes</taxon>
        <taxon>Agaricomycetidae</taxon>
        <taxon>Agaricales</taxon>
        <taxon>Marasmiineae</taxon>
        <taxon>Mycenaceae</taxon>
        <taxon>Mycena</taxon>
    </lineage>
</organism>
<keyword evidence="4 7" id="KW-0645">Protease</keyword>
<comment type="caution">
    <text evidence="7">The sequence shown here is derived from an EMBL/GenBank/DDBJ whole genome shotgun (WGS) entry which is preliminary data.</text>
</comment>
<dbReference type="InterPro" id="IPR033121">
    <property type="entry name" value="PEPTIDASE_A1"/>
</dbReference>
<dbReference type="InterPro" id="IPR021109">
    <property type="entry name" value="Peptidase_aspartic_dom_sf"/>
</dbReference>
<evidence type="ECO:0000256" key="2">
    <source>
        <dbReference type="ARBA" id="ARBA00022750"/>
    </source>
</evidence>
<dbReference type="InterPro" id="IPR001461">
    <property type="entry name" value="Aspartic_peptidase_A1"/>
</dbReference>
<dbReference type="Proteomes" id="UP000623467">
    <property type="component" value="Unassembled WGS sequence"/>
</dbReference>
<dbReference type="GO" id="GO:0004190">
    <property type="term" value="F:aspartic-type endopeptidase activity"/>
    <property type="evidence" value="ECO:0007669"/>
    <property type="project" value="UniProtKB-KW"/>
</dbReference>
<dbReference type="Pfam" id="PF00026">
    <property type="entry name" value="Asp"/>
    <property type="match status" value="1"/>
</dbReference>
<evidence type="ECO:0000259" key="6">
    <source>
        <dbReference type="PROSITE" id="PS51767"/>
    </source>
</evidence>
<dbReference type="InterPro" id="IPR034164">
    <property type="entry name" value="Pepsin-like_dom"/>
</dbReference>
<dbReference type="PANTHER" id="PTHR47966:SF51">
    <property type="entry name" value="BETA-SITE APP-CLEAVING ENZYME, ISOFORM A-RELATED"/>
    <property type="match status" value="1"/>
</dbReference>
<dbReference type="AlphaFoldDB" id="A0A8H7DKW2"/>
<keyword evidence="8" id="KW-1185">Reference proteome</keyword>
<feature type="domain" description="Peptidase A1" evidence="6">
    <location>
        <begin position="121"/>
        <end position="452"/>
    </location>
</feature>
<dbReference type="EMBL" id="JACAZH010000001">
    <property type="protein sequence ID" value="KAF7376093.1"/>
    <property type="molecule type" value="Genomic_DNA"/>
</dbReference>
<keyword evidence="5" id="KW-0732">Signal</keyword>
<proteinExistence type="inferred from homology"/>
<evidence type="ECO:0000313" key="8">
    <source>
        <dbReference type="Proteomes" id="UP000623467"/>
    </source>
</evidence>
<dbReference type="Gene3D" id="2.40.70.10">
    <property type="entry name" value="Acid Proteases"/>
    <property type="match status" value="2"/>
</dbReference>
<evidence type="ECO:0000313" key="7">
    <source>
        <dbReference type="EMBL" id="KAF7376093.1"/>
    </source>
</evidence>
<feature type="chain" id="PRO_5034365463" evidence="5">
    <location>
        <begin position="21"/>
        <end position="459"/>
    </location>
</feature>
<dbReference type="PROSITE" id="PS00141">
    <property type="entry name" value="ASP_PROTEASE"/>
    <property type="match status" value="2"/>
</dbReference>
<feature type="active site" evidence="3">
    <location>
        <position position="334"/>
    </location>
</feature>
<dbReference type="SUPFAM" id="SSF50630">
    <property type="entry name" value="Acid proteases"/>
    <property type="match status" value="1"/>
</dbReference>
<name>A0A8H7DKW2_9AGAR</name>
<evidence type="ECO:0000256" key="3">
    <source>
        <dbReference type="PIRSR" id="PIRSR601461-1"/>
    </source>
</evidence>
<dbReference type="PANTHER" id="PTHR47966">
    <property type="entry name" value="BETA-SITE APP-CLEAVING ENZYME, ISOFORM A-RELATED"/>
    <property type="match status" value="1"/>
</dbReference>